<feature type="compositionally biased region" description="Basic and acidic residues" evidence="1">
    <location>
        <begin position="37"/>
        <end position="53"/>
    </location>
</feature>
<evidence type="ECO:0000313" key="3">
    <source>
        <dbReference type="Proteomes" id="UP000219369"/>
    </source>
</evidence>
<sequence length="289" mass="33130">MSQSHSGWPSRSNQGPGRPSEIGSALSRELSFVFEDPPSRKETTAKAEPSDKLPERFISLANDLSHEDGQLKRRSEEKLDGPRRAWEKLAELKNIDLTRYPYQRLTLQPWHKLVIIAATVVDRYLGKNDLAASTIIKLNGRELAPDTVTRDKRVVLEVIQLTDHLYLHWDHDFALELPLIMNVPVSTLHQLSAQKFSQLKLLLQEQIPSTKIKCSFKPYIPFLVLVLRPEYELSDIQKALNTFLFGQTDWEAFRKALDGPAPKYDPIRDTWTNTDATAWQTPNPDQDHQ</sequence>
<reference evidence="3" key="1">
    <citation type="submission" date="2016-09" db="EMBL/GenBank/DDBJ databases">
        <authorList>
            <person name="Guldener U."/>
        </authorList>
    </citation>
    <scope>NUCLEOTIDE SEQUENCE [LARGE SCALE GENOMIC DNA]</scope>
    <source>
        <strain evidence="3">V64-1</strain>
    </source>
</reference>
<proteinExistence type="predicted"/>
<dbReference type="Proteomes" id="UP000219369">
    <property type="component" value="Unassembled WGS sequence"/>
</dbReference>
<dbReference type="OrthoDB" id="5088056at2759"/>
<evidence type="ECO:0000313" key="2">
    <source>
        <dbReference type="EMBL" id="SCO84698.1"/>
    </source>
</evidence>
<protein>
    <submittedName>
        <fullName evidence="2">Uncharacterized protein</fullName>
    </submittedName>
</protein>
<gene>
    <name evidence="2" type="ORF">FRV6_08825</name>
</gene>
<feature type="compositionally biased region" description="Polar residues" evidence="1">
    <location>
        <begin position="1"/>
        <end position="15"/>
    </location>
</feature>
<feature type="region of interest" description="Disordered" evidence="1">
    <location>
        <begin position="1"/>
        <end position="53"/>
    </location>
</feature>
<dbReference type="AlphaFoldDB" id="A0A2H3T7H6"/>
<dbReference type="EMBL" id="FMJY01000005">
    <property type="protein sequence ID" value="SCO84698.1"/>
    <property type="molecule type" value="Genomic_DNA"/>
</dbReference>
<organism evidence="2 3">
    <name type="scientific">Fusarium oxysporum</name>
    <name type="common">Fusarium vascular wilt</name>
    <dbReference type="NCBI Taxonomy" id="5507"/>
    <lineage>
        <taxon>Eukaryota</taxon>
        <taxon>Fungi</taxon>
        <taxon>Dikarya</taxon>
        <taxon>Ascomycota</taxon>
        <taxon>Pezizomycotina</taxon>
        <taxon>Sordariomycetes</taxon>
        <taxon>Hypocreomycetidae</taxon>
        <taxon>Hypocreales</taxon>
        <taxon>Nectriaceae</taxon>
        <taxon>Fusarium</taxon>
        <taxon>Fusarium oxysporum species complex</taxon>
    </lineage>
</organism>
<name>A0A2H3T7H6_FUSOX</name>
<evidence type="ECO:0000256" key="1">
    <source>
        <dbReference type="SAM" id="MobiDB-lite"/>
    </source>
</evidence>
<accession>A0A2H3T7H6</accession>